<feature type="signal peptide" evidence="1">
    <location>
        <begin position="1"/>
        <end position="17"/>
    </location>
</feature>
<organism evidence="2 3">
    <name type="scientific">Caenorhabditis japonica</name>
    <dbReference type="NCBI Taxonomy" id="281687"/>
    <lineage>
        <taxon>Eukaryota</taxon>
        <taxon>Metazoa</taxon>
        <taxon>Ecdysozoa</taxon>
        <taxon>Nematoda</taxon>
        <taxon>Chromadorea</taxon>
        <taxon>Rhabditida</taxon>
        <taxon>Rhabditina</taxon>
        <taxon>Rhabditomorpha</taxon>
        <taxon>Rhabditoidea</taxon>
        <taxon>Rhabditidae</taxon>
        <taxon>Peloderinae</taxon>
        <taxon>Caenorhabditis</taxon>
    </lineage>
</organism>
<dbReference type="Proteomes" id="UP000005237">
    <property type="component" value="Unassembled WGS sequence"/>
</dbReference>
<keyword evidence="1" id="KW-0732">Signal</keyword>
<reference evidence="3" key="1">
    <citation type="submission" date="2010-08" db="EMBL/GenBank/DDBJ databases">
        <authorList>
            <consortium name="Caenorhabditis japonica Sequencing Consortium"/>
            <person name="Wilson R.K."/>
        </authorList>
    </citation>
    <scope>NUCLEOTIDE SEQUENCE [LARGE SCALE GENOMIC DNA]</scope>
    <source>
        <strain evidence="3">DF5081</strain>
    </source>
</reference>
<dbReference type="AlphaFoldDB" id="A0A8R1DXX6"/>
<protein>
    <submittedName>
        <fullName evidence="2">Uncharacterized protein</fullName>
    </submittedName>
</protein>
<dbReference type="OMA" id="CPESAFK"/>
<name>A0A8R1DXX6_CAEJA</name>
<dbReference type="EnsemblMetazoa" id="CJA13743b.1">
    <property type="protein sequence ID" value="CJA13743b.1"/>
    <property type="gene ID" value="WBGene00132947"/>
</dbReference>
<reference evidence="2" key="2">
    <citation type="submission" date="2022-06" db="UniProtKB">
        <authorList>
            <consortium name="EnsemblMetazoa"/>
        </authorList>
    </citation>
    <scope>IDENTIFICATION</scope>
    <source>
        <strain evidence="2">DF5081</strain>
    </source>
</reference>
<accession>A0A8R1DXX6</accession>
<evidence type="ECO:0000313" key="3">
    <source>
        <dbReference type="Proteomes" id="UP000005237"/>
    </source>
</evidence>
<sequence>MFFQILFLFYLFCESVATQIFSETIGKVIVQQNRCSVVPHRVWKRFTNQQGPKRLDEYPPETLKFLMTWVHSAHGVESRLENMLLKWEEQSICFNMPLTMSLMKVAHGGQFSSDDEKFSYLEVPEFWAVAKGNGNENELNTWKNLNLEECTSTDDVTYRCPESAFKDSCTQNELEKCSELIEMDSTDKLFTFTRRLAGAHLVVTKVRRGTVIRNGNIFDIKPVELPKRIFKIKLAQTDMMSIGNVILKN</sequence>
<feature type="chain" id="PRO_5035820682" evidence="1">
    <location>
        <begin position="18"/>
        <end position="249"/>
    </location>
</feature>
<proteinExistence type="predicted"/>
<keyword evidence="3" id="KW-1185">Reference proteome</keyword>
<evidence type="ECO:0000313" key="2">
    <source>
        <dbReference type="EnsemblMetazoa" id="CJA13743b.1"/>
    </source>
</evidence>
<evidence type="ECO:0000256" key="1">
    <source>
        <dbReference type="SAM" id="SignalP"/>
    </source>
</evidence>